<dbReference type="HOGENOM" id="CLU_027727_0_0_1"/>
<dbReference type="InterPro" id="IPR012677">
    <property type="entry name" value="Nucleotide-bd_a/b_plait_sf"/>
</dbReference>
<evidence type="ECO:0000256" key="2">
    <source>
        <dbReference type="SAM" id="MobiDB-lite"/>
    </source>
</evidence>
<organism evidence="4 5">
    <name type="scientific">[Torrubiella] hemipterigena</name>
    <dbReference type="NCBI Taxonomy" id="1531966"/>
    <lineage>
        <taxon>Eukaryota</taxon>
        <taxon>Fungi</taxon>
        <taxon>Dikarya</taxon>
        <taxon>Ascomycota</taxon>
        <taxon>Pezizomycotina</taxon>
        <taxon>Sordariomycetes</taxon>
        <taxon>Hypocreomycetidae</taxon>
        <taxon>Hypocreales</taxon>
        <taxon>Clavicipitaceae</taxon>
        <taxon>Clavicipitaceae incertae sedis</taxon>
        <taxon>'Torrubiella' clade</taxon>
    </lineage>
</organism>
<evidence type="ECO:0000259" key="3">
    <source>
        <dbReference type="PROSITE" id="PS50102"/>
    </source>
</evidence>
<dbReference type="CDD" id="cd00590">
    <property type="entry name" value="RRM_SF"/>
    <property type="match status" value="1"/>
</dbReference>
<dbReference type="InterPro" id="IPR000504">
    <property type="entry name" value="RRM_dom"/>
</dbReference>
<dbReference type="PROSITE" id="PS50102">
    <property type="entry name" value="RRM"/>
    <property type="match status" value="2"/>
</dbReference>
<dbReference type="SUPFAM" id="SSF54928">
    <property type="entry name" value="RNA-binding domain, RBD"/>
    <property type="match status" value="2"/>
</dbReference>
<proteinExistence type="predicted"/>
<name>A0A0A1TL12_9HYPO</name>
<dbReference type="OrthoDB" id="410044at2759"/>
<dbReference type="PANTHER" id="PTHR23147">
    <property type="entry name" value="SERINE/ARGININE RICH SPLICING FACTOR"/>
    <property type="match status" value="1"/>
</dbReference>
<evidence type="ECO:0000313" key="4">
    <source>
        <dbReference type="EMBL" id="CEJ91378.1"/>
    </source>
</evidence>
<dbReference type="GO" id="GO:0003723">
    <property type="term" value="F:RNA binding"/>
    <property type="evidence" value="ECO:0007669"/>
    <property type="project" value="UniProtKB-UniRule"/>
</dbReference>
<keyword evidence="5" id="KW-1185">Reference proteome</keyword>
<gene>
    <name evidence="4" type="ORF">VHEMI07096</name>
</gene>
<dbReference type="STRING" id="1531966.A0A0A1TL12"/>
<feature type="region of interest" description="Disordered" evidence="2">
    <location>
        <begin position="64"/>
        <end position="83"/>
    </location>
</feature>
<dbReference type="AlphaFoldDB" id="A0A0A1TL12"/>
<protein>
    <recommendedName>
        <fullName evidence="3">RRM domain-containing protein</fullName>
    </recommendedName>
</protein>
<dbReference type="Proteomes" id="UP000039046">
    <property type="component" value="Unassembled WGS sequence"/>
</dbReference>
<feature type="compositionally biased region" description="Low complexity" evidence="2">
    <location>
        <begin position="437"/>
        <end position="448"/>
    </location>
</feature>
<accession>A0A0A1TL12</accession>
<feature type="domain" description="RRM" evidence="3">
    <location>
        <begin position="143"/>
        <end position="221"/>
    </location>
</feature>
<feature type="region of interest" description="Disordered" evidence="2">
    <location>
        <begin position="433"/>
        <end position="499"/>
    </location>
</feature>
<dbReference type="Gene3D" id="3.30.70.330">
    <property type="match status" value="2"/>
</dbReference>
<feature type="compositionally biased region" description="Basic residues" evidence="2">
    <location>
        <begin position="483"/>
        <end position="492"/>
    </location>
</feature>
<evidence type="ECO:0000313" key="5">
    <source>
        <dbReference type="Proteomes" id="UP000039046"/>
    </source>
</evidence>
<dbReference type="Pfam" id="PF00076">
    <property type="entry name" value="RRM_1"/>
    <property type="match status" value="2"/>
</dbReference>
<dbReference type="SMART" id="SM00360">
    <property type="entry name" value="RRM"/>
    <property type="match status" value="2"/>
</dbReference>
<dbReference type="EMBL" id="CDHN01000003">
    <property type="protein sequence ID" value="CEJ91378.1"/>
    <property type="molecule type" value="Genomic_DNA"/>
</dbReference>
<keyword evidence="1" id="KW-0694">RNA-binding</keyword>
<dbReference type="InterPro" id="IPR035979">
    <property type="entry name" value="RBD_domain_sf"/>
</dbReference>
<sequence length="594" mass="66168">MKDYHPHGGYLGDDLSRKIRKSASCEPLVDGLSSDDEEYLQGIESNQSGGALLASAPSPSAIRVSLPKKSASDKARSLSPGSESFRVDANVEDDVFAGNMSTHPAAGLINRFKEMQVDISNAREIANDRSNVVDAQGIYPPTACIFAGNLSQQASDETLQSEVEKVFSKFGEVFVKIRRDNRNMPFAFCQFTNEYDAQEAERLGKGVVILGRPCRTEMVRAHTSFIIYQVSGRRTSAEEAVALLGVLGEVARADVLPNTVASQYGIANGILVTYKMYDPTREVIQYFRENNKYKVIAYEPKRDTRPKFDQYRSSTHVDERSAYFGNMPVEMSKETFSMMVSACGALVSVEFYKKPILSCQGKMTCFGFVEYAKPESAEEAIRTMHNTNIDGYTIRVERKRSRPPYEPTVQYATFPRRRRETQFPREQNHLESLFAPSQGSSSQNWQGSAPDHRHDIPRSSMEATHVGMETPESMKPISVPRSTGHRFHHHRPRDPTSPCSIPKLSFPSPQGQGPQASIPWMQYAPYGFSPLSPFGPISPHAHLNQGLVYQSFVHPPVYHNMYPDYVTMVPPSAAARDGRTSIDEQSSRSAGSGE</sequence>
<feature type="compositionally biased region" description="Basic and acidic residues" evidence="2">
    <location>
        <begin position="576"/>
        <end position="586"/>
    </location>
</feature>
<dbReference type="InterPro" id="IPR050907">
    <property type="entry name" value="SRSF"/>
</dbReference>
<reference evidence="4 5" key="1">
    <citation type="journal article" date="2015" name="Genome Announc.">
        <title>Draft Genome Sequence and Gene Annotation of the Entomopathogenic Fungus Verticillium hemipterigenum.</title>
        <authorList>
            <person name="Horn F."/>
            <person name="Habel A."/>
            <person name="Scharf D.H."/>
            <person name="Dworschak J."/>
            <person name="Brakhage A.A."/>
            <person name="Guthke R."/>
            <person name="Hertweck C."/>
            <person name="Linde J."/>
        </authorList>
    </citation>
    <scope>NUCLEOTIDE SEQUENCE [LARGE SCALE GENOMIC DNA]</scope>
</reference>
<evidence type="ECO:0000256" key="1">
    <source>
        <dbReference type="PROSITE-ProRule" id="PRU00176"/>
    </source>
</evidence>
<feature type="domain" description="RRM" evidence="3">
    <location>
        <begin position="320"/>
        <end position="401"/>
    </location>
</feature>
<feature type="region of interest" description="Disordered" evidence="2">
    <location>
        <begin position="573"/>
        <end position="594"/>
    </location>
</feature>